<evidence type="ECO:0000313" key="1">
    <source>
        <dbReference type="EMBL" id="MDR0189375.1"/>
    </source>
</evidence>
<protein>
    <submittedName>
        <fullName evidence="1">Uncharacterized protein</fullName>
    </submittedName>
</protein>
<comment type="caution">
    <text evidence="1">The sequence shown here is derived from an EMBL/GenBank/DDBJ whole genome shotgun (WGS) entry which is preliminary data.</text>
</comment>
<sequence>MSHTSFEFLSNSLLFDASLLREKYASVSNAEMKRILSDYREYCTKNIAKIKAEISSDEGLLRCFGSGQLASLESLKRTALYVEQTVLSDPIFSLSNFSSEFEDALYEYAGLPYNRPVNKEVVASAVENVLATRAMVVAGYLKYYPSTLYTDQHDVVLSNVDPRYNQEIPESVLNIYRSKAQIRSVIHQDGKPLILPDLHRCQEIFIKFQGVEGGGGTVHKSMIQRVSSIDRERNEVSSNILISERLPTQTEFDDWVQKNLVMNATGHYKKLLEEISVAADLNAVFSTQSPFTEKILKSSPTKERKGIEENAIECVLKMQLPFMDKISAHDLMSIRQNDGEEFSNFRANLEGRLRDLRTESDPSIIREKIVDLEHELSVVQIRALDMKVKSVRRVALADVGIATLGLAAGIATSGWSLLGTLAATLQGVKSFSEYQDKVRENPCYFLWKVHSKARHK</sequence>
<keyword evidence="2" id="KW-1185">Reference proteome</keyword>
<reference evidence="1 2" key="1">
    <citation type="journal article" date="2023" name="Microbiol. Resour. Announc.">
        <title>Whole-genome sequence of Pseudomonas yamanorum OLsAu1 isolated from the edible ectomycorrhizal mushroom Lactarius sp. section Deliciosi.</title>
        <authorList>
            <person name="Ramirez-Mendoza R."/>
            <person name="Angeles-Argaiz R.E."/>
            <person name="Hernandez-Oaxaca D."/>
            <person name="Aguirre-Beltran L."/>
            <person name="Almaraz-Suarez J."/>
            <person name="Perez-Moreno J."/>
        </authorList>
    </citation>
    <scope>NUCLEOTIDE SEQUENCE [LARGE SCALE GENOMIC DNA]</scope>
    <source>
        <strain evidence="1 2">OLsAu1</strain>
    </source>
</reference>
<dbReference type="Proteomes" id="UP001224477">
    <property type="component" value="Unassembled WGS sequence"/>
</dbReference>
<gene>
    <name evidence="1" type="ORF">RCO22_10535</name>
</gene>
<name>A0ABU1CQ31_9PSED</name>
<dbReference type="EMBL" id="JAVGXC010000008">
    <property type="protein sequence ID" value="MDR0189375.1"/>
    <property type="molecule type" value="Genomic_DNA"/>
</dbReference>
<proteinExistence type="predicted"/>
<organism evidence="1 2">
    <name type="scientific">Pseudomonas yamanorum</name>
    <dbReference type="NCBI Taxonomy" id="515393"/>
    <lineage>
        <taxon>Bacteria</taxon>
        <taxon>Pseudomonadati</taxon>
        <taxon>Pseudomonadota</taxon>
        <taxon>Gammaproteobacteria</taxon>
        <taxon>Pseudomonadales</taxon>
        <taxon>Pseudomonadaceae</taxon>
        <taxon>Pseudomonas</taxon>
    </lineage>
</organism>
<dbReference type="RefSeq" id="WP_309254762.1">
    <property type="nucleotide sequence ID" value="NZ_JAVGXC010000008.1"/>
</dbReference>
<accession>A0ABU1CQ31</accession>
<evidence type="ECO:0000313" key="2">
    <source>
        <dbReference type="Proteomes" id="UP001224477"/>
    </source>
</evidence>